<dbReference type="Proteomes" id="UP000184330">
    <property type="component" value="Unassembled WGS sequence"/>
</dbReference>
<name>A0A1L7WJQ8_9HELO</name>
<dbReference type="InterPro" id="IPR026816">
    <property type="entry name" value="Flavodoxin_dom"/>
</dbReference>
<dbReference type="SUPFAM" id="SSF52218">
    <property type="entry name" value="Flavoproteins"/>
    <property type="match status" value="1"/>
</dbReference>
<gene>
    <name evidence="2" type="ORF">PAC_02885</name>
</gene>
<dbReference type="OrthoDB" id="3505753at2759"/>
<dbReference type="EMBL" id="FJOG01000003">
    <property type="protein sequence ID" value="CZR53007.1"/>
    <property type="molecule type" value="Genomic_DNA"/>
</dbReference>
<dbReference type="InterPro" id="IPR052200">
    <property type="entry name" value="Protoporphyrinogen_IX_DH"/>
</dbReference>
<evidence type="ECO:0000259" key="1">
    <source>
        <dbReference type="Pfam" id="PF12724"/>
    </source>
</evidence>
<dbReference type="Gene3D" id="3.40.50.360">
    <property type="match status" value="1"/>
</dbReference>
<reference evidence="2 3" key="1">
    <citation type="submission" date="2016-03" db="EMBL/GenBank/DDBJ databases">
        <authorList>
            <person name="Ploux O."/>
        </authorList>
    </citation>
    <scope>NUCLEOTIDE SEQUENCE [LARGE SCALE GENOMIC DNA]</scope>
    <source>
        <strain evidence="2 3">UAMH 11012</strain>
    </source>
</reference>
<dbReference type="GO" id="GO:0010181">
    <property type="term" value="F:FMN binding"/>
    <property type="evidence" value="ECO:0007669"/>
    <property type="project" value="TreeGrafter"/>
</dbReference>
<accession>A0A1L7WJQ8</accession>
<protein>
    <recommendedName>
        <fullName evidence="1">Flavodoxin domain-containing protein</fullName>
    </recommendedName>
</protein>
<keyword evidence="3" id="KW-1185">Reference proteome</keyword>
<dbReference type="PANTHER" id="PTHR38030">
    <property type="entry name" value="PROTOPORPHYRINOGEN IX DEHYDROGENASE [MENAQUINONE]"/>
    <property type="match status" value="1"/>
</dbReference>
<dbReference type="Pfam" id="PF12724">
    <property type="entry name" value="Flavodoxin_5"/>
    <property type="match status" value="1"/>
</dbReference>
<evidence type="ECO:0000313" key="3">
    <source>
        <dbReference type="Proteomes" id="UP000184330"/>
    </source>
</evidence>
<dbReference type="AlphaFoldDB" id="A0A1L7WJQ8"/>
<dbReference type="PANTHER" id="PTHR38030:SF2">
    <property type="entry name" value="PROTOPORPHYRINOGEN IX DEHYDROGENASE [QUINONE]"/>
    <property type="match status" value="1"/>
</dbReference>
<dbReference type="CDD" id="cd00133">
    <property type="entry name" value="PTS_IIB"/>
    <property type="match status" value="1"/>
</dbReference>
<dbReference type="GO" id="GO:0006783">
    <property type="term" value="P:heme biosynthetic process"/>
    <property type="evidence" value="ECO:0007669"/>
    <property type="project" value="TreeGrafter"/>
</dbReference>
<dbReference type="InterPro" id="IPR029039">
    <property type="entry name" value="Flavoprotein-like_sf"/>
</dbReference>
<dbReference type="GO" id="GO:0070819">
    <property type="term" value="F:menaquinone-dependent protoporphyrinogen oxidase activity"/>
    <property type="evidence" value="ECO:0007669"/>
    <property type="project" value="TreeGrafter"/>
</dbReference>
<proteinExistence type="predicted"/>
<evidence type="ECO:0000313" key="2">
    <source>
        <dbReference type="EMBL" id="CZR53007.1"/>
    </source>
</evidence>
<feature type="domain" description="Flavodoxin" evidence="1">
    <location>
        <begin position="4"/>
        <end position="126"/>
    </location>
</feature>
<sequence>MKILIAYGTTYGSTRSIAERIKDRIAAANIGEITIAPFDNKLSANDFDILILGSCIHMQSWISPSKKFIKRSATGLHTNPKPTWAFSVGLPPDSGVEPEAKVMEKWLRQYIPLRGHTLFQGAWKKEDMGGCFRLFFSCFGGKFEDKRKWNLMDEWADGIVQELRNDHPEILEN</sequence>
<organism evidence="2 3">
    <name type="scientific">Phialocephala subalpina</name>
    <dbReference type="NCBI Taxonomy" id="576137"/>
    <lineage>
        <taxon>Eukaryota</taxon>
        <taxon>Fungi</taxon>
        <taxon>Dikarya</taxon>
        <taxon>Ascomycota</taxon>
        <taxon>Pezizomycotina</taxon>
        <taxon>Leotiomycetes</taxon>
        <taxon>Helotiales</taxon>
        <taxon>Mollisiaceae</taxon>
        <taxon>Phialocephala</taxon>
        <taxon>Phialocephala fortinii species complex</taxon>
    </lineage>
</organism>